<organism evidence="1">
    <name type="scientific">Sesamum calycinum</name>
    <dbReference type="NCBI Taxonomy" id="2727403"/>
    <lineage>
        <taxon>Eukaryota</taxon>
        <taxon>Viridiplantae</taxon>
        <taxon>Streptophyta</taxon>
        <taxon>Embryophyta</taxon>
        <taxon>Tracheophyta</taxon>
        <taxon>Spermatophyta</taxon>
        <taxon>Magnoliopsida</taxon>
        <taxon>eudicotyledons</taxon>
        <taxon>Gunneridae</taxon>
        <taxon>Pentapetalae</taxon>
        <taxon>asterids</taxon>
        <taxon>lamiids</taxon>
        <taxon>Lamiales</taxon>
        <taxon>Pedaliaceae</taxon>
        <taxon>Sesamum</taxon>
    </lineage>
</organism>
<accession>A0AAW2RA00</accession>
<dbReference type="EMBL" id="JACGWM010000004">
    <property type="protein sequence ID" value="KAL0377067.1"/>
    <property type="molecule type" value="Genomic_DNA"/>
</dbReference>
<proteinExistence type="predicted"/>
<comment type="caution">
    <text evidence="1">The sequence shown here is derived from an EMBL/GenBank/DDBJ whole genome shotgun (WGS) entry which is preliminary data.</text>
</comment>
<name>A0AAW2RA00_9LAMI</name>
<reference evidence="1" key="2">
    <citation type="journal article" date="2024" name="Plant">
        <title>Genomic evolution and insights into agronomic trait innovations of Sesamum species.</title>
        <authorList>
            <person name="Miao H."/>
            <person name="Wang L."/>
            <person name="Qu L."/>
            <person name="Liu H."/>
            <person name="Sun Y."/>
            <person name="Le M."/>
            <person name="Wang Q."/>
            <person name="Wei S."/>
            <person name="Zheng Y."/>
            <person name="Lin W."/>
            <person name="Duan Y."/>
            <person name="Cao H."/>
            <person name="Xiong S."/>
            <person name="Wang X."/>
            <person name="Wei L."/>
            <person name="Li C."/>
            <person name="Ma Q."/>
            <person name="Ju M."/>
            <person name="Zhao R."/>
            <person name="Li G."/>
            <person name="Mu C."/>
            <person name="Tian Q."/>
            <person name="Mei H."/>
            <person name="Zhang T."/>
            <person name="Gao T."/>
            <person name="Zhang H."/>
        </authorList>
    </citation>
    <scope>NUCLEOTIDE SEQUENCE</scope>
    <source>
        <strain evidence="1">KEN8</strain>
    </source>
</reference>
<dbReference type="AlphaFoldDB" id="A0AAW2RA00"/>
<dbReference type="Pfam" id="PF02992">
    <property type="entry name" value="Transposase_21"/>
    <property type="match status" value="1"/>
</dbReference>
<gene>
    <name evidence="1" type="ORF">Scaly_0824300</name>
</gene>
<reference evidence="1" key="1">
    <citation type="submission" date="2020-06" db="EMBL/GenBank/DDBJ databases">
        <authorList>
            <person name="Li T."/>
            <person name="Hu X."/>
            <person name="Zhang T."/>
            <person name="Song X."/>
            <person name="Zhang H."/>
            <person name="Dai N."/>
            <person name="Sheng W."/>
            <person name="Hou X."/>
            <person name="Wei L."/>
        </authorList>
    </citation>
    <scope>NUCLEOTIDE SEQUENCE</scope>
    <source>
        <strain evidence="1">KEN8</strain>
        <tissue evidence="1">Leaf</tissue>
    </source>
</reference>
<dbReference type="PANTHER" id="PTHR10775:SF188">
    <property type="entry name" value="TRANSPOSASE-ASSOCIATED DOMAIN-CONTAINING PROTEIN"/>
    <property type="match status" value="1"/>
</dbReference>
<evidence type="ECO:0008006" key="2">
    <source>
        <dbReference type="Google" id="ProtNLM"/>
    </source>
</evidence>
<protein>
    <recommendedName>
        <fullName evidence="2">Transposase-associated domain-containing protein</fullName>
    </recommendedName>
</protein>
<dbReference type="PANTHER" id="PTHR10775">
    <property type="entry name" value="OS08G0208400 PROTEIN"/>
    <property type="match status" value="1"/>
</dbReference>
<sequence length="254" mass="28757">MDGDKIRCPCRKCKNTKFGTLDEDYYEAPSAPQVSEEPTPADHVEGNYPQWGDEQHMDWCRGCPVDASFSSYCYDDGDPYDYDELGLADSFSNVVHAADQPLWDGCTQSELGVIAELVVMKADGDYYNTKKLVKNLGLPIEKIYACKNSCMLYWKDDVDLEYCKFCGDPRYKPSRGRDPHRKKSPYVVLRGGFDVSSIRCRVLEAFDRMYPDFIEESRNVRLGLCTDGFAPHASDRYVLGTVDQRAAEVLACGH</sequence>
<evidence type="ECO:0000313" key="1">
    <source>
        <dbReference type="EMBL" id="KAL0377067.1"/>
    </source>
</evidence>
<dbReference type="InterPro" id="IPR004242">
    <property type="entry name" value="Transposase_21"/>
</dbReference>